<evidence type="ECO:0000313" key="2">
    <source>
        <dbReference type="EMBL" id="CAF1707550.1"/>
    </source>
</evidence>
<organism evidence="2">
    <name type="scientific">Brassica napus</name>
    <name type="common">Rape</name>
    <dbReference type="NCBI Taxonomy" id="3708"/>
    <lineage>
        <taxon>Eukaryota</taxon>
        <taxon>Viridiplantae</taxon>
        <taxon>Streptophyta</taxon>
        <taxon>Embryophyta</taxon>
        <taxon>Tracheophyta</taxon>
        <taxon>Spermatophyta</taxon>
        <taxon>Magnoliopsida</taxon>
        <taxon>eudicotyledons</taxon>
        <taxon>Gunneridae</taxon>
        <taxon>Pentapetalae</taxon>
        <taxon>rosids</taxon>
        <taxon>malvids</taxon>
        <taxon>Brassicales</taxon>
        <taxon>Brassicaceae</taxon>
        <taxon>Brassiceae</taxon>
        <taxon>Brassica</taxon>
    </lineage>
</organism>
<feature type="compositionally biased region" description="Basic and acidic residues" evidence="1">
    <location>
        <begin position="54"/>
        <end position="63"/>
    </location>
</feature>
<reference evidence="2" key="1">
    <citation type="submission" date="2021-01" db="EMBL/GenBank/DDBJ databases">
        <authorList>
            <consortium name="Genoscope - CEA"/>
            <person name="William W."/>
        </authorList>
    </citation>
    <scope>NUCLEOTIDE SEQUENCE</scope>
</reference>
<accession>A0A816IDN9</accession>
<dbReference type="EMBL" id="HG994367">
    <property type="protein sequence ID" value="CAF1707550.1"/>
    <property type="molecule type" value="Genomic_DNA"/>
</dbReference>
<proteinExistence type="predicted"/>
<feature type="compositionally biased region" description="Basic and acidic residues" evidence="1">
    <location>
        <begin position="31"/>
        <end position="40"/>
    </location>
</feature>
<gene>
    <name evidence="2" type="ORF">DARMORV10_C03P63670.1</name>
</gene>
<name>A0A816IDN9_BRANA</name>
<protein>
    <submittedName>
        <fullName evidence="2">(rape) hypothetical protein</fullName>
    </submittedName>
</protein>
<feature type="compositionally biased region" description="Basic residues" evidence="1">
    <location>
        <begin position="1"/>
        <end position="14"/>
    </location>
</feature>
<sequence length="63" mass="7179">MTPQKNYKHHLITGKRKEVTRTRTTLCSTGKKPESEEDKANIGATKETTPFLQFHKETHPTGI</sequence>
<feature type="region of interest" description="Disordered" evidence="1">
    <location>
        <begin position="1"/>
        <end position="63"/>
    </location>
</feature>
<dbReference type="Proteomes" id="UP001295469">
    <property type="component" value="Chromosome C03"/>
</dbReference>
<evidence type="ECO:0000256" key="1">
    <source>
        <dbReference type="SAM" id="MobiDB-lite"/>
    </source>
</evidence>
<dbReference type="AlphaFoldDB" id="A0A816IDN9"/>